<gene>
    <name evidence="8" type="ORF">EGW08_015813</name>
</gene>
<feature type="region of interest" description="Disordered" evidence="4">
    <location>
        <begin position="657"/>
        <end position="765"/>
    </location>
</feature>
<organism evidence="8 9">
    <name type="scientific">Elysia chlorotica</name>
    <name type="common">Eastern emerald elysia</name>
    <name type="synonym">Sea slug</name>
    <dbReference type="NCBI Taxonomy" id="188477"/>
    <lineage>
        <taxon>Eukaryota</taxon>
        <taxon>Metazoa</taxon>
        <taxon>Spiralia</taxon>
        <taxon>Lophotrochozoa</taxon>
        <taxon>Mollusca</taxon>
        <taxon>Gastropoda</taxon>
        <taxon>Heterobranchia</taxon>
        <taxon>Euthyneura</taxon>
        <taxon>Panpulmonata</taxon>
        <taxon>Sacoglossa</taxon>
        <taxon>Placobranchoidea</taxon>
        <taxon>Plakobranchidae</taxon>
        <taxon>Elysia</taxon>
    </lineage>
</organism>
<dbReference type="InterPro" id="IPR006911">
    <property type="entry name" value="ARM-rpt_dom"/>
</dbReference>
<keyword evidence="9" id="KW-1185">Reference proteome</keyword>
<dbReference type="OrthoDB" id="7537227at2759"/>
<dbReference type="EMBL" id="RQTK01000663">
    <property type="protein sequence ID" value="RUS76422.1"/>
    <property type="molecule type" value="Genomic_DNA"/>
</dbReference>
<dbReference type="InterPro" id="IPR058678">
    <property type="entry name" value="ARM_PUB"/>
</dbReference>
<dbReference type="PROSITE" id="PS50176">
    <property type="entry name" value="ARM_REPEAT"/>
    <property type="match status" value="3"/>
</dbReference>
<comment type="caution">
    <text evidence="8">The sequence shown here is derived from an EMBL/GenBank/DDBJ whole genome shotgun (WGS) entry which is preliminary data.</text>
</comment>
<feature type="repeat" description="ARM" evidence="3">
    <location>
        <begin position="447"/>
        <end position="474"/>
    </location>
</feature>
<name>A0A433T4H4_ELYCH</name>
<keyword evidence="2" id="KW-0677">Repeat</keyword>
<dbReference type="SUPFAM" id="SSF48371">
    <property type="entry name" value="ARM repeat"/>
    <property type="match status" value="2"/>
</dbReference>
<evidence type="ECO:0000256" key="2">
    <source>
        <dbReference type="ARBA" id="ARBA00022737"/>
    </source>
</evidence>
<sequence>MGKKVKKDEKPPPDDVFDTLLVESRQAATVVLMLTSPEEDVQSKACEAIYKFVEKCDENKKLLLDLGAVDPLLNLIAGEDRTVRRHAIMGLGVMCAHPDVRKALRKRPHSIQSIVSLLSPEEDAVIHEFAALALSLMATEFTSKVAIHEAGSVEPLVRLLTSSDPDVQKNSIEALAQLVMDYQARAIVREYDGLQPVLDLIKSDYAIIQRLALLTLDRLTQDGENRRVLREIEAIGKLLDILATPTLNDLHVMVVMVLSNLLEDTESLELVKENGGLKRFVALITDQPPPEEDSKKGDKKGGSRAGKKSAKEGKGKKDDDVKEDAPIGGDSIIPTLPDAKMCAAKAIARSARSAENRKLLHEQEAEKMLIQLLTNDAPDVQASAALALAVISENLSSRECIKEWDGLPPLVKLLGSENGDVKEAATLALANLTTGNSVNCVEVSNLGGIEALVSCLADQREEVVANAACALTNMGQDEGLRSDAQAKGVVPALIEPLRSNNTNVQSKVALAVSAFTCDADSRQEFRECGGLEPLVLLLHSGNDAVRRNAAWAITVCGVDEPTATEICKLGGLQTLQEIQTSASRHSPFIEAALQRLLDSNLSAKFSLYSHLGPGNLIEDGFFDCGKLKQGTYFKSLEEYCSQEMNDKRPVLLINAKGTGEADANDTTKAEETDSKTDVSKSKDKEASTKSSKPKDSKGSPSQSPGKKGQKEKEKELERQRLEEEKSKAQREKEEKAREEELAAQREKEAELQGTERAPFTPPPDPQLVKYVEEVTEKILPLPSTKAQVVALAQFVSDKMGGRIERGQVANFSWELPLCQVRFELKSNVIPIGRMKNGIHIHRALLFKVLADRIALPCSLTRGEYNRAWNEVILPDDEADLKSKPDTFQTTIGIIKTSTLQMHKPTAPKFPPKRYLVDLVHEPGALLTPD</sequence>
<feature type="repeat" description="ARM" evidence="3">
    <location>
        <begin position="151"/>
        <end position="193"/>
    </location>
</feature>
<dbReference type="InterPro" id="IPR011989">
    <property type="entry name" value="ARM-like"/>
</dbReference>
<dbReference type="STRING" id="188477.A0A433T4H4"/>
<dbReference type="InterPro" id="IPR055164">
    <property type="entry name" value="EDR1/CTR1/ARMC3-like_pept-like"/>
</dbReference>
<dbReference type="InterPro" id="IPR052441">
    <property type="entry name" value="Armadillo-Ser/Thr_Kinase"/>
</dbReference>
<comment type="similarity">
    <text evidence="1">Belongs to the eutherian X-chromosome-specific Armcx family.</text>
</comment>
<dbReference type="PANTHER" id="PTHR46618">
    <property type="entry name" value="ARMADILLO REPEAT-CONTAINING PROTEIN 3"/>
    <property type="match status" value="1"/>
</dbReference>
<evidence type="ECO:0000259" key="7">
    <source>
        <dbReference type="Pfam" id="PF25598"/>
    </source>
</evidence>
<feature type="non-terminal residue" evidence="8">
    <location>
        <position position="929"/>
    </location>
</feature>
<feature type="compositionally biased region" description="Basic and acidic residues" evidence="4">
    <location>
        <begin position="292"/>
        <end position="301"/>
    </location>
</feature>
<feature type="region of interest" description="Disordered" evidence="4">
    <location>
        <begin position="282"/>
        <end position="331"/>
    </location>
</feature>
<reference evidence="8 9" key="1">
    <citation type="submission" date="2019-01" db="EMBL/GenBank/DDBJ databases">
        <title>A draft genome assembly of the solar-powered sea slug Elysia chlorotica.</title>
        <authorList>
            <person name="Cai H."/>
            <person name="Li Q."/>
            <person name="Fang X."/>
            <person name="Li J."/>
            <person name="Curtis N.E."/>
            <person name="Altenburger A."/>
            <person name="Shibata T."/>
            <person name="Feng M."/>
            <person name="Maeda T."/>
            <person name="Schwartz J.A."/>
            <person name="Shigenobu S."/>
            <person name="Lundholm N."/>
            <person name="Nishiyama T."/>
            <person name="Yang H."/>
            <person name="Hasebe M."/>
            <person name="Li S."/>
            <person name="Pierce S.K."/>
            <person name="Wang J."/>
        </authorList>
    </citation>
    <scope>NUCLEOTIDE SEQUENCE [LARGE SCALE GENOMIC DNA]</scope>
    <source>
        <strain evidence="8">EC2010</strain>
        <tissue evidence="8">Whole organism of an adult</tissue>
    </source>
</reference>
<dbReference type="PANTHER" id="PTHR46618:SF1">
    <property type="entry name" value="ARMADILLO REPEAT-CONTAINING PROTEIN 3"/>
    <property type="match status" value="1"/>
</dbReference>
<dbReference type="InterPro" id="IPR000225">
    <property type="entry name" value="Armadillo"/>
</dbReference>
<evidence type="ECO:0000256" key="4">
    <source>
        <dbReference type="SAM" id="MobiDB-lite"/>
    </source>
</evidence>
<feature type="compositionally biased region" description="Basic and acidic residues" evidence="4">
    <location>
        <begin position="665"/>
        <end position="697"/>
    </location>
</feature>
<evidence type="ECO:0000256" key="1">
    <source>
        <dbReference type="ARBA" id="ARBA00010553"/>
    </source>
</evidence>
<feature type="domain" description="EDR1/CTR1/ARMC3-like peptidase-like" evidence="6">
    <location>
        <begin position="764"/>
        <end position="865"/>
    </location>
</feature>
<dbReference type="AlphaFoldDB" id="A0A433T4H4"/>
<dbReference type="SMART" id="SM00185">
    <property type="entry name" value="ARM"/>
    <property type="match status" value="9"/>
</dbReference>
<feature type="compositionally biased region" description="Basic and acidic residues" evidence="4">
    <location>
        <begin position="309"/>
        <end position="325"/>
    </location>
</feature>
<evidence type="ECO:0000256" key="3">
    <source>
        <dbReference type="PROSITE-ProRule" id="PRU00259"/>
    </source>
</evidence>
<feature type="domain" description="Armadillo repeat-containing" evidence="5">
    <location>
        <begin position="108"/>
        <end position="267"/>
    </location>
</feature>
<feature type="repeat" description="ARM" evidence="3">
    <location>
        <begin position="405"/>
        <end position="437"/>
    </location>
</feature>
<dbReference type="Pfam" id="PF04826">
    <property type="entry name" value="Arm_2"/>
    <property type="match status" value="1"/>
</dbReference>
<evidence type="ECO:0000313" key="8">
    <source>
        <dbReference type="EMBL" id="RUS76422.1"/>
    </source>
</evidence>
<feature type="compositionally biased region" description="Basic and acidic residues" evidence="4">
    <location>
        <begin position="708"/>
        <end position="750"/>
    </location>
</feature>
<dbReference type="Gene3D" id="1.25.10.10">
    <property type="entry name" value="Leucine-rich Repeat Variant"/>
    <property type="match status" value="4"/>
</dbReference>
<dbReference type="Pfam" id="PF25598">
    <property type="entry name" value="ARM_PUB"/>
    <property type="match status" value="1"/>
</dbReference>
<evidence type="ECO:0000313" key="9">
    <source>
        <dbReference type="Proteomes" id="UP000271974"/>
    </source>
</evidence>
<dbReference type="Pfam" id="PF14381">
    <property type="entry name" value="EDR1_CTR1_ARMC3_pept"/>
    <property type="match status" value="1"/>
</dbReference>
<dbReference type="Proteomes" id="UP000271974">
    <property type="component" value="Unassembled WGS sequence"/>
</dbReference>
<accession>A0A433T4H4</accession>
<evidence type="ECO:0000259" key="5">
    <source>
        <dbReference type="Pfam" id="PF04826"/>
    </source>
</evidence>
<evidence type="ECO:0000259" key="6">
    <source>
        <dbReference type="Pfam" id="PF14381"/>
    </source>
</evidence>
<proteinExistence type="inferred from homology"/>
<dbReference type="InterPro" id="IPR016024">
    <property type="entry name" value="ARM-type_fold"/>
</dbReference>
<protein>
    <submittedName>
        <fullName evidence="8">Uncharacterized protein</fullName>
    </submittedName>
</protein>
<feature type="domain" description="U-box" evidence="7">
    <location>
        <begin position="352"/>
        <end position="535"/>
    </location>
</feature>